<dbReference type="GO" id="GO:0005847">
    <property type="term" value="C:mRNA cleavage and polyadenylation specificity factor complex"/>
    <property type="evidence" value="ECO:0007669"/>
    <property type="project" value="TreeGrafter"/>
</dbReference>
<dbReference type="GO" id="GO:0004534">
    <property type="term" value="F:5'-3' RNA exonuclease activity"/>
    <property type="evidence" value="ECO:0007669"/>
    <property type="project" value="TreeGrafter"/>
</dbReference>
<dbReference type="STRING" id="307507.A0A2V0PQU7"/>
<organism evidence="2 3">
    <name type="scientific">Raphidocelis subcapitata</name>
    <dbReference type="NCBI Taxonomy" id="307507"/>
    <lineage>
        <taxon>Eukaryota</taxon>
        <taxon>Viridiplantae</taxon>
        <taxon>Chlorophyta</taxon>
        <taxon>core chlorophytes</taxon>
        <taxon>Chlorophyceae</taxon>
        <taxon>CS clade</taxon>
        <taxon>Sphaeropleales</taxon>
        <taxon>Selenastraceae</taxon>
        <taxon>Raphidocelis</taxon>
    </lineage>
</organism>
<dbReference type="AlphaFoldDB" id="A0A2V0PQU7"/>
<dbReference type="Proteomes" id="UP000247498">
    <property type="component" value="Unassembled WGS sequence"/>
</dbReference>
<sequence>MAQAKRRASQELEALEAAAADPAAVLKITPLGAGQEVGRSCIILEYMGKRVMLDCGIHPGFSGLASLPFLDEVDLDAVDAALITHFHLDHCAAVPYLVGRTNFKGRLLMTHPTRAIFHTLLSDFVRVSAGSADEGLYNESDLEAAMARAEVIDFDQTVDLGGIQVTAHRAGHVLGAAMFSVTIAGRTVLYTGDYSRVADRHLPGADTPATRPDVLIVESTYGVSRHLARAVREKRFLDKVTSTLIRGGKVLLPIVALGRAQELLLMLDEHWGRNRQLQGYPIYQAS</sequence>
<dbReference type="InParanoid" id="A0A2V0PQU7"/>
<dbReference type="CDD" id="cd16292">
    <property type="entry name" value="CPSF3-like_MBL-fold"/>
    <property type="match status" value="1"/>
</dbReference>
<accession>A0A2V0PQU7</accession>
<name>A0A2V0PQU7_9CHLO</name>
<evidence type="ECO:0000313" key="2">
    <source>
        <dbReference type="EMBL" id="GBG00584.1"/>
    </source>
</evidence>
<dbReference type="SMART" id="SM00849">
    <property type="entry name" value="Lactamase_B"/>
    <property type="match status" value="1"/>
</dbReference>
<dbReference type="SUPFAM" id="SSF56281">
    <property type="entry name" value="Metallo-hydrolase/oxidoreductase"/>
    <property type="match status" value="1"/>
</dbReference>
<dbReference type="InterPro" id="IPR001279">
    <property type="entry name" value="Metallo-B-lactamas"/>
</dbReference>
<keyword evidence="3" id="KW-1185">Reference proteome</keyword>
<feature type="non-terminal residue" evidence="2">
    <location>
        <position position="286"/>
    </location>
</feature>
<dbReference type="GO" id="GO:0006398">
    <property type="term" value="P:mRNA 3'-end processing by stem-loop binding and cleavage"/>
    <property type="evidence" value="ECO:0007669"/>
    <property type="project" value="TreeGrafter"/>
</dbReference>
<dbReference type="PANTHER" id="PTHR11203">
    <property type="entry name" value="CLEAVAGE AND POLYADENYLATION SPECIFICITY FACTOR FAMILY MEMBER"/>
    <property type="match status" value="1"/>
</dbReference>
<evidence type="ECO:0000313" key="3">
    <source>
        <dbReference type="Proteomes" id="UP000247498"/>
    </source>
</evidence>
<evidence type="ECO:0000259" key="1">
    <source>
        <dbReference type="SMART" id="SM00849"/>
    </source>
</evidence>
<dbReference type="OrthoDB" id="10249535at2759"/>
<dbReference type="EMBL" id="BDRX01000253">
    <property type="protein sequence ID" value="GBG00584.1"/>
    <property type="molecule type" value="Genomic_DNA"/>
</dbReference>
<dbReference type="InterPro" id="IPR036866">
    <property type="entry name" value="RibonucZ/Hydroxyglut_hydro"/>
</dbReference>
<gene>
    <name evidence="2" type="ORF">Rsub_13329</name>
</gene>
<reference evidence="2 3" key="1">
    <citation type="journal article" date="2018" name="Sci. Rep.">
        <title>Raphidocelis subcapitata (=Pseudokirchneriella subcapitata) provides an insight into genome evolution and environmental adaptations in the Sphaeropleales.</title>
        <authorList>
            <person name="Suzuki S."/>
            <person name="Yamaguchi H."/>
            <person name="Nakajima N."/>
            <person name="Kawachi M."/>
        </authorList>
    </citation>
    <scope>NUCLEOTIDE SEQUENCE [LARGE SCALE GENOMIC DNA]</scope>
    <source>
        <strain evidence="2 3">NIES-35</strain>
    </source>
</reference>
<dbReference type="GO" id="GO:0004521">
    <property type="term" value="F:RNA endonuclease activity"/>
    <property type="evidence" value="ECO:0007669"/>
    <property type="project" value="TreeGrafter"/>
</dbReference>
<proteinExistence type="predicted"/>
<dbReference type="GO" id="GO:0003723">
    <property type="term" value="F:RNA binding"/>
    <property type="evidence" value="ECO:0007669"/>
    <property type="project" value="TreeGrafter"/>
</dbReference>
<dbReference type="InterPro" id="IPR050698">
    <property type="entry name" value="MBL"/>
</dbReference>
<dbReference type="Pfam" id="PF00753">
    <property type="entry name" value="Lactamase_B"/>
    <property type="match status" value="1"/>
</dbReference>
<protein>
    <submittedName>
        <fullName evidence="2">Cleavage and polyadenylation specificity factor subunit 3</fullName>
    </submittedName>
</protein>
<dbReference type="PANTHER" id="PTHR11203:SF11">
    <property type="entry name" value="CLEAVAGE AND POLYADENYLATION SPECIFICITY FACTOR SUBUNIT 3"/>
    <property type="match status" value="1"/>
</dbReference>
<dbReference type="Gene3D" id="3.60.15.10">
    <property type="entry name" value="Ribonuclease Z/Hydroxyacylglutathione hydrolase-like"/>
    <property type="match status" value="1"/>
</dbReference>
<feature type="domain" description="Metallo-beta-lactamase" evidence="1">
    <location>
        <begin position="38"/>
        <end position="248"/>
    </location>
</feature>
<comment type="caution">
    <text evidence="2">The sequence shown here is derived from an EMBL/GenBank/DDBJ whole genome shotgun (WGS) entry which is preliminary data.</text>
</comment>